<dbReference type="InterPro" id="IPR001367">
    <property type="entry name" value="Fe_dep_repressor"/>
</dbReference>
<dbReference type="InterPro" id="IPR050536">
    <property type="entry name" value="DtxR_MntR_Metal-Reg"/>
</dbReference>
<keyword evidence="7" id="KW-1185">Reference proteome</keyword>
<dbReference type="SUPFAM" id="SSF46785">
    <property type="entry name" value="Winged helix' DNA-binding domain"/>
    <property type="match status" value="1"/>
</dbReference>
<dbReference type="GO" id="GO:0003677">
    <property type="term" value="F:DNA binding"/>
    <property type="evidence" value="ECO:0007669"/>
    <property type="project" value="UniProtKB-KW"/>
</dbReference>
<dbReference type="GO" id="GO:0046914">
    <property type="term" value="F:transition metal ion binding"/>
    <property type="evidence" value="ECO:0007669"/>
    <property type="project" value="InterPro"/>
</dbReference>
<dbReference type="SUPFAM" id="SSF47979">
    <property type="entry name" value="Iron-dependent repressor protein, dimerization domain"/>
    <property type="match status" value="1"/>
</dbReference>
<evidence type="ECO:0000256" key="2">
    <source>
        <dbReference type="ARBA" id="ARBA00023015"/>
    </source>
</evidence>
<dbReference type="Gene3D" id="1.10.60.10">
    <property type="entry name" value="Iron dependent repressor, metal binding and dimerisation domain"/>
    <property type="match status" value="1"/>
</dbReference>
<comment type="similarity">
    <text evidence="1">Belongs to the DtxR/MntR family.</text>
</comment>
<accession>A0A3N0HY90</accession>
<dbReference type="InterPro" id="IPR036421">
    <property type="entry name" value="Fe_dep_repressor_sf"/>
</dbReference>
<dbReference type="GO" id="GO:0003700">
    <property type="term" value="F:DNA-binding transcription factor activity"/>
    <property type="evidence" value="ECO:0007669"/>
    <property type="project" value="InterPro"/>
</dbReference>
<keyword evidence="4" id="KW-0804">Transcription</keyword>
<dbReference type="GO" id="GO:0046983">
    <property type="term" value="F:protein dimerization activity"/>
    <property type="evidence" value="ECO:0007669"/>
    <property type="project" value="InterPro"/>
</dbReference>
<dbReference type="OrthoDB" id="9794394at2"/>
<evidence type="ECO:0000256" key="4">
    <source>
        <dbReference type="ARBA" id="ARBA00023163"/>
    </source>
</evidence>
<dbReference type="SMART" id="SM00529">
    <property type="entry name" value="HTH_DTXR"/>
    <property type="match status" value="1"/>
</dbReference>
<evidence type="ECO:0000259" key="5">
    <source>
        <dbReference type="PROSITE" id="PS50944"/>
    </source>
</evidence>
<protein>
    <submittedName>
        <fullName evidence="6">Metal-dependent transcriptional regulator</fullName>
    </submittedName>
</protein>
<evidence type="ECO:0000256" key="1">
    <source>
        <dbReference type="ARBA" id="ARBA00007871"/>
    </source>
</evidence>
<dbReference type="EMBL" id="RJQC01000003">
    <property type="protein sequence ID" value="RNM29733.1"/>
    <property type="molecule type" value="Genomic_DNA"/>
</dbReference>
<dbReference type="InterPro" id="IPR036390">
    <property type="entry name" value="WH_DNA-bd_sf"/>
</dbReference>
<dbReference type="InterPro" id="IPR022689">
    <property type="entry name" value="Iron_dep_repressor"/>
</dbReference>
<dbReference type="PANTHER" id="PTHR33238:SF7">
    <property type="entry name" value="IRON-DEPENDENT TRANSCRIPTIONAL REGULATOR"/>
    <property type="match status" value="1"/>
</dbReference>
<dbReference type="Pfam" id="PF02742">
    <property type="entry name" value="Fe_dep_repr_C"/>
    <property type="match status" value="1"/>
</dbReference>
<dbReference type="PANTHER" id="PTHR33238">
    <property type="entry name" value="IRON (METAL) DEPENDENT REPRESSOR, DTXR FAMILY"/>
    <property type="match status" value="1"/>
</dbReference>
<evidence type="ECO:0000313" key="7">
    <source>
        <dbReference type="Proteomes" id="UP000276568"/>
    </source>
</evidence>
<evidence type="ECO:0000313" key="6">
    <source>
        <dbReference type="EMBL" id="RNM29733.1"/>
    </source>
</evidence>
<evidence type="ECO:0000256" key="3">
    <source>
        <dbReference type="ARBA" id="ARBA00023125"/>
    </source>
</evidence>
<dbReference type="InterPro" id="IPR022687">
    <property type="entry name" value="HTH_DTXR"/>
</dbReference>
<feature type="domain" description="HTH dtxR-type" evidence="5">
    <location>
        <begin position="5"/>
        <end position="66"/>
    </location>
</feature>
<organism evidence="6 7">
    <name type="scientific">Absicoccus porci</name>
    <dbReference type="NCBI Taxonomy" id="2486576"/>
    <lineage>
        <taxon>Bacteria</taxon>
        <taxon>Bacillati</taxon>
        <taxon>Bacillota</taxon>
        <taxon>Erysipelotrichia</taxon>
        <taxon>Erysipelotrichales</taxon>
        <taxon>Erysipelotrichaceae</taxon>
        <taxon>Absicoccus</taxon>
    </lineage>
</organism>
<dbReference type="Pfam" id="PF01325">
    <property type="entry name" value="Fe_dep_repress"/>
    <property type="match status" value="1"/>
</dbReference>
<gene>
    <name evidence="6" type="ORF">EDX97_08850</name>
</gene>
<sequence length="125" mass="14196">MMQQLGESMEDYLEAIYVLSQQLESVRSVDVASYLGFSKPSVSHAVKVMSEKGLVRLDQGKILHLTDEGKEIAQSTYQRHCFFSDMLENIGVNKETAAKDACRIEHVISEESFEAIQNFYNNNKK</sequence>
<reference evidence="6 7" key="1">
    <citation type="submission" date="2018-11" db="EMBL/GenBank/DDBJ databases">
        <title>Clostridium sp. nov., a member of the family Erysipelotrichaceae isolated from pig faeces.</title>
        <authorList>
            <person name="Chang Y.-H."/>
        </authorList>
    </citation>
    <scope>NUCLEOTIDE SEQUENCE [LARGE SCALE GENOMIC DNA]</scope>
    <source>
        <strain evidence="6 7">YH-panp20</strain>
    </source>
</reference>
<comment type="caution">
    <text evidence="6">The sequence shown here is derived from an EMBL/GenBank/DDBJ whole genome shotgun (WGS) entry which is preliminary data.</text>
</comment>
<dbReference type="Proteomes" id="UP000276568">
    <property type="component" value="Unassembled WGS sequence"/>
</dbReference>
<dbReference type="InterPro" id="IPR036388">
    <property type="entry name" value="WH-like_DNA-bd_sf"/>
</dbReference>
<dbReference type="AlphaFoldDB" id="A0A3N0HY90"/>
<name>A0A3N0HY90_9FIRM</name>
<keyword evidence="3" id="KW-0238">DNA-binding</keyword>
<dbReference type="PROSITE" id="PS50944">
    <property type="entry name" value="HTH_DTXR"/>
    <property type="match status" value="1"/>
</dbReference>
<proteinExistence type="inferred from homology"/>
<dbReference type="Gene3D" id="1.10.10.10">
    <property type="entry name" value="Winged helix-like DNA-binding domain superfamily/Winged helix DNA-binding domain"/>
    <property type="match status" value="1"/>
</dbReference>
<keyword evidence="2" id="KW-0805">Transcription regulation</keyword>